<dbReference type="Proteomes" id="UP000821865">
    <property type="component" value="Chromosome 1"/>
</dbReference>
<accession>A0ACB8DXQ0</accession>
<dbReference type="EMBL" id="CM023470">
    <property type="protein sequence ID" value="KAH7978869.1"/>
    <property type="molecule type" value="Genomic_DNA"/>
</dbReference>
<evidence type="ECO:0000313" key="2">
    <source>
        <dbReference type="Proteomes" id="UP000821865"/>
    </source>
</evidence>
<protein>
    <submittedName>
        <fullName evidence="1">Uncharacterized protein</fullName>
    </submittedName>
</protein>
<organism evidence="1 2">
    <name type="scientific">Dermacentor silvarum</name>
    <name type="common">Tick</name>
    <dbReference type="NCBI Taxonomy" id="543639"/>
    <lineage>
        <taxon>Eukaryota</taxon>
        <taxon>Metazoa</taxon>
        <taxon>Ecdysozoa</taxon>
        <taxon>Arthropoda</taxon>
        <taxon>Chelicerata</taxon>
        <taxon>Arachnida</taxon>
        <taxon>Acari</taxon>
        <taxon>Parasitiformes</taxon>
        <taxon>Ixodida</taxon>
        <taxon>Ixodoidea</taxon>
        <taxon>Ixodidae</taxon>
        <taxon>Rhipicephalinae</taxon>
        <taxon>Dermacentor</taxon>
    </lineage>
</organism>
<comment type="caution">
    <text evidence="1">The sequence shown here is derived from an EMBL/GenBank/DDBJ whole genome shotgun (WGS) entry which is preliminary data.</text>
</comment>
<reference evidence="1" key="1">
    <citation type="submission" date="2020-05" db="EMBL/GenBank/DDBJ databases">
        <title>Large-scale comparative analyses of tick genomes elucidate their genetic diversity and vector capacities.</title>
        <authorList>
            <person name="Jia N."/>
            <person name="Wang J."/>
            <person name="Shi W."/>
            <person name="Du L."/>
            <person name="Sun Y."/>
            <person name="Zhan W."/>
            <person name="Jiang J."/>
            <person name="Wang Q."/>
            <person name="Zhang B."/>
            <person name="Ji P."/>
            <person name="Sakyi L.B."/>
            <person name="Cui X."/>
            <person name="Yuan T."/>
            <person name="Jiang B."/>
            <person name="Yang W."/>
            <person name="Lam T.T.-Y."/>
            <person name="Chang Q."/>
            <person name="Ding S."/>
            <person name="Wang X."/>
            <person name="Zhu J."/>
            <person name="Ruan X."/>
            <person name="Zhao L."/>
            <person name="Wei J."/>
            <person name="Que T."/>
            <person name="Du C."/>
            <person name="Cheng J."/>
            <person name="Dai P."/>
            <person name="Han X."/>
            <person name="Huang E."/>
            <person name="Gao Y."/>
            <person name="Liu J."/>
            <person name="Shao H."/>
            <person name="Ye R."/>
            <person name="Li L."/>
            <person name="Wei W."/>
            <person name="Wang X."/>
            <person name="Wang C."/>
            <person name="Yang T."/>
            <person name="Huo Q."/>
            <person name="Li W."/>
            <person name="Guo W."/>
            <person name="Chen H."/>
            <person name="Zhou L."/>
            <person name="Ni X."/>
            <person name="Tian J."/>
            <person name="Zhou Y."/>
            <person name="Sheng Y."/>
            <person name="Liu T."/>
            <person name="Pan Y."/>
            <person name="Xia L."/>
            <person name="Li J."/>
            <person name="Zhao F."/>
            <person name="Cao W."/>
        </authorList>
    </citation>
    <scope>NUCLEOTIDE SEQUENCE</scope>
    <source>
        <strain evidence="1">Dsil-2018</strain>
    </source>
</reference>
<keyword evidence="2" id="KW-1185">Reference proteome</keyword>
<gene>
    <name evidence="1" type="ORF">HPB49_007189</name>
</gene>
<name>A0ACB8DXQ0_DERSI</name>
<sequence>MSEKESLRQLRCYFTDQEWAEMPDLTRERYANMKRDYDAMNALDLKPAMPEFMKSKQVAPNRVAKSSAQSRSEKQQPKKPANTAQAPKTGAKGKEKSGEVKLAPRKKTLTAPVKERAFLTDNKQFVAGDTIDHKSADASDAGCKRPSRARKKRNYAECDDRDGESTDKPISSTGSDSPADIRYPRRQQKEVNYMECEEEPDEDYLCRVRKATGDTGAKRGPTRQARAAAEAFVATAAAAATPLRTGYGGRVKSETAEEVPLESVTAESESTIEQQADMYVSKIVPDPATVAYPEQGSVPAASCSDHAYDSCEEPPTPPPHRRHGGRTPRPTPVRRRRRGAVDGDERVVCKPQSGRWSSLLPLGTVVRRPSVKLVQLVAQAIHESPHRMLRVTHVYAALHIINGEQREGQHGHAVHTRVELFELDVNEQLAESAALQEKKPGNEQSSHSRSLSPRRELTPSDASASKSPGDASESSVRHSLYQKWFKKLRPTSGMYGMAWLHRCMSLTAGTTPPRALTDDIANQGPAARQRLTSLPLLCTVSECSNEQTVPTMLSDAEETLTTADKAATIGALSHRDAASIPITEIWSLQRSLLEGGPQLPTKRPRSVRTPLHTLSPSPGRAGQSACLLCPSEMKKLSSGLSEASDLINGPTNVGPRALDSGRNALRNIQELSISQRTYPVSAYLSTPDDSCKGVVPGVEPGTPSHMLVEEMQASGIQILQARMMGQTNNALVTFEGLLSSAATHTVPASQSSKRASNWDTEPTTAPHRTSLFENSAASRIPCQPFNRAWVKKAIEDEQRQLKASANAAPPSAISPASGTSFKKVGRSRSKTPSRSRPKTRANSKSRPFPIPLPVVLRPQPGEASNCPGISGIPVALQEGATKQAGNIGSYPGPSAAPGPREHQCQGGTSGACSPQPSPHKTSPSTPLPNTHTDRFPEIARLRPLRQEIISAIHASEERTRPIRRVSLPFGFHRRTPAGFQVRASPDTPYRHLDHYPTTAECSLSERKVRITDWTWFREHRQNFPEGLGYEHWLESASADLDACTRTLVTTTRTWTITYCSLW</sequence>
<evidence type="ECO:0000313" key="1">
    <source>
        <dbReference type="EMBL" id="KAH7978869.1"/>
    </source>
</evidence>
<proteinExistence type="predicted"/>